<keyword evidence="2" id="KW-1133">Transmembrane helix</keyword>
<evidence type="ECO:0000256" key="1">
    <source>
        <dbReference type="SAM" id="MobiDB-lite"/>
    </source>
</evidence>
<dbReference type="AlphaFoldDB" id="A0A9W8KX46"/>
<protein>
    <submittedName>
        <fullName evidence="3">Uncharacterized protein</fullName>
    </submittedName>
</protein>
<reference evidence="3" key="1">
    <citation type="submission" date="2022-07" db="EMBL/GenBank/DDBJ databases">
        <title>Phylogenomic reconstructions and comparative analyses of Kickxellomycotina fungi.</title>
        <authorList>
            <person name="Reynolds N.K."/>
            <person name="Stajich J.E."/>
            <person name="Barry K."/>
            <person name="Grigoriev I.V."/>
            <person name="Crous P."/>
            <person name="Smith M.E."/>
        </authorList>
    </citation>
    <scope>NUCLEOTIDE SEQUENCE</scope>
    <source>
        <strain evidence="3">NRRL 3115</strain>
    </source>
</reference>
<feature type="transmembrane region" description="Helical" evidence="2">
    <location>
        <begin position="320"/>
        <end position="345"/>
    </location>
</feature>
<feature type="region of interest" description="Disordered" evidence="1">
    <location>
        <begin position="40"/>
        <end position="60"/>
    </location>
</feature>
<feature type="compositionally biased region" description="Polar residues" evidence="1">
    <location>
        <begin position="451"/>
        <end position="467"/>
    </location>
</feature>
<organism evidence="3 4">
    <name type="scientific">Coemansia spiralis</name>
    <dbReference type="NCBI Taxonomy" id="417178"/>
    <lineage>
        <taxon>Eukaryota</taxon>
        <taxon>Fungi</taxon>
        <taxon>Fungi incertae sedis</taxon>
        <taxon>Zoopagomycota</taxon>
        <taxon>Kickxellomycotina</taxon>
        <taxon>Kickxellomycetes</taxon>
        <taxon>Kickxellales</taxon>
        <taxon>Kickxellaceae</taxon>
        <taxon>Coemansia</taxon>
    </lineage>
</organism>
<feature type="compositionally biased region" description="Basic and acidic residues" evidence="1">
    <location>
        <begin position="229"/>
        <end position="244"/>
    </location>
</feature>
<evidence type="ECO:0000313" key="4">
    <source>
        <dbReference type="Proteomes" id="UP001151518"/>
    </source>
</evidence>
<sequence>MDNRHSKEAGEDRARLICLDTESSICLALDKSLYTKDAATQTTPHGSQDNQQAMHQLKAAVSSDSHFIPRVQEINGSSDSQQHQNRIGAFAHENLDPTTGHKSSKNSLATEGEQLGDSDTFLHRSLSDAGTDLDRELQAAVDMMLQGSTSISLPQRSYQINASPHGTFPFSENVSHQSCMDSDRAFVPGTPLAPEPASTRAQRFWQGGKQLRKKIAGRFAWRQGNVDEEDKKSLSSVENEHENDAENDIDSDNVKRKMGDDEAVEAKRLKCAECNPTTAVIAATSTATAIPMVSASLANSKFIGPVMRYVQRRPLTSLSIMLGVLLGLLAIIIAILVVAVFPFLMRTTLQDLSFVVTSVRAAPPPQVSRALLVGKSQHNPLRDLPVVTTLPPQVFGREQVEPIVHKNKQFWVRELSEPSIAHSSAPMSIAPKTPVHFISMSAHARSAAEHLSQQHSDVQSSQLHTDMQSTTSAVHSSASSHQDSASHHSFTKNNGGNVNTALHAIHSEEPENNRKVTIVNTHTSTMHVMHGFVPTPAALPIGVSATTKADDIPNMTYKLQIGGNMTSGGPIGVDIEFTEPLRLFWNDIEVGSITHPQSIHVPGRGTTQWSWPSFDVTMPAATSSAESNAPSDKRLFMPHTSAVQSLVQVGADKIAVSANEAAVAQRRVFNGNVAFGRSSADKAHAKRDQTDDLNSWFAIIKEHRPFTMLWRSSVKISAMGLHAKNLKFEKVVRVSCDGSGNCSIDGASF</sequence>
<evidence type="ECO:0000256" key="2">
    <source>
        <dbReference type="SAM" id="Phobius"/>
    </source>
</evidence>
<feature type="compositionally biased region" description="Low complexity" evidence="1">
    <location>
        <begin position="468"/>
        <end position="483"/>
    </location>
</feature>
<gene>
    <name evidence="3" type="ORF">GGI25_003897</name>
</gene>
<proteinExistence type="predicted"/>
<comment type="caution">
    <text evidence="3">The sequence shown here is derived from an EMBL/GenBank/DDBJ whole genome shotgun (WGS) entry which is preliminary data.</text>
</comment>
<feature type="region of interest" description="Disordered" evidence="1">
    <location>
        <begin position="446"/>
        <end position="498"/>
    </location>
</feature>
<feature type="region of interest" description="Disordered" evidence="1">
    <location>
        <begin position="227"/>
        <end position="260"/>
    </location>
</feature>
<dbReference type="OrthoDB" id="10039566at2759"/>
<keyword evidence="2" id="KW-0472">Membrane</keyword>
<dbReference type="Proteomes" id="UP001151518">
    <property type="component" value="Unassembled WGS sequence"/>
</dbReference>
<keyword evidence="2" id="KW-0812">Transmembrane</keyword>
<feature type="compositionally biased region" description="Polar residues" evidence="1">
    <location>
        <begin position="40"/>
        <end position="54"/>
    </location>
</feature>
<accession>A0A9W8KX46</accession>
<dbReference type="EMBL" id="JANBTW010000046">
    <property type="protein sequence ID" value="KAJ2675699.1"/>
    <property type="molecule type" value="Genomic_DNA"/>
</dbReference>
<evidence type="ECO:0000313" key="3">
    <source>
        <dbReference type="EMBL" id="KAJ2675699.1"/>
    </source>
</evidence>
<name>A0A9W8KX46_9FUNG</name>